<dbReference type="CDD" id="cd14254">
    <property type="entry name" value="Dockerin_II"/>
    <property type="match status" value="1"/>
</dbReference>
<dbReference type="Pfam" id="PF02368">
    <property type="entry name" value="Big_2"/>
    <property type="match status" value="1"/>
</dbReference>
<dbReference type="Gene3D" id="1.10.1330.10">
    <property type="entry name" value="Dockerin domain"/>
    <property type="match status" value="1"/>
</dbReference>
<feature type="domain" description="BIG2" evidence="4">
    <location>
        <begin position="254"/>
        <end position="334"/>
    </location>
</feature>
<keyword evidence="2" id="KW-1015">Disulfide bond</keyword>
<dbReference type="RefSeq" id="WP_209856027.1">
    <property type="nucleotide sequence ID" value="NZ_JAGGKV010000011.1"/>
</dbReference>
<evidence type="ECO:0000256" key="1">
    <source>
        <dbReference type="ARBA" id="ARBA00022729"/>
    </source>
</evidence>
<dbReference type="InterPro" id="IPR005135">
    <property type="entry name" value="Endo/exonuclease/phosphatase"/>
</dbReference>
<keyword evidence="1" id="KW-0732">Signal</keyword>
<keyword evidence="6" id="KW-1185">Reference proteome</keyword>
<dbReference type="Gene3D" id="2.60.40.680">
    <property type="match status" value="1"/>
</dbReference>
<dbReference type="InterPro" id="IPR036439">
    <property type="entry name" value="Dockerin_dom_sf"/>
</dbReference>
<dbReference type="SUPFAM" id="SSF56219">
    <property type="entry name" value="DNase I-like"/>
    <property type="match status" value="1"/>
</dbReference>
<dbReference type="InterPro" id="IPR002102">
    <property type="entry name" value="Cohesin_dom"/>
</dbReference>
<feature type="domain" description="LamG-like jellyroll fold" evidence="3">
    <location>
        <begin position="103"/>
        <end position="234"/>
    </location>
</feature>
<dbReference type="InterPro" id="IPR002105">
    <property type="entry name" value="Dockerin_1_rpt"/>
</dbReference>
<dbReference type="SUPFAM" id="SSF49373">
    <property type="entry name" value="Invasin/intimin cell-adhesion fragments"/>
    <property type="match status" value="1"/>
</dbReference>
<evidence type="ECO:0000313" key="6">
    <source>
        <dbReference type="Proteomes" id="UP001519344"/>
    </source>
</evidence>
<organism evidence="5 6">
    <name type="scientific">Paenibacillus aceris</name>
    <dbReference type="NCBI Taxonomy" id="869555"/>
    <lineage>
        <taxon>Bacteria</taxon>
        <taxon>Bacillati</taxon>
        <taxon>Bacillota</taxon>
        <taxon>Bacilli</taxon>
        <taxon>Bacillales</taxon>
        <taxon>Paenibacillaceae</taxon>
        <taxon>Paenibacillus</taxon>
    </lineage>
</organism>
<name>A0ABS4I1U1_9BACL</name>
<dbReference type="SMART" id="SM00635">
    <property type="entry name" value="BID_2"/>
    <property type="match status" value="1"/>
</dbReference>
<dbReference type="Gene3D" id="2.60.120.200">
    <property type="match status" value="1"/>
</dbReference>
<dbReference type="InterPro" id="IPR006558">
    <property type="entry name" value="LamG-like"/>
</dbReference>
<dbReference type="Pfam" id="PF13385">
    <property type="entry name" value="Laminin_G_3"/>
    <property type="match status" value="1"/>
</dbReference>
<dbReference type="Gene3D" id="3.60.10.10">
    <property type="entry name" value="Endonuclease/exonuclease/phosphatase"/>
    <property type="match status" value="1"/>
</dbReference>
<dbReference type="Pfam" id="PF00404">
    <property type="entry name" value="Dockerin_1"/>
    <property type="match status" value="1"/>
</dbReference>
<dbReference type="GO" id="GO:0016787">
    <property type="term" value="F:hydrolase activity"/>
    <property type="evidence" value="ECO:0007669"/>
    <property type="project" value="UniProtKB-KW"/>
</dbReference>
<dbReference type="InterPro" id="IPR036691">
    <property type="entry name" value="Endo/exonu/phosph_ase_sf"/>
</dbReference>
<dbReference type="SMART" id="SM00560">
    <property type="entry name" value="LamGL"/>
    <property type="match status" value="1"/>
</dbReference>
<dbReference type="InterPro" id="IPR018247">
    <property type="entry name" value="EF_Hand_1_Ca_BS"/>
</dbReference>
<dbReference type="Pfam" id="PF00963">
    <property type="entry name" value="Cohesin"/>
    <property type="match status" value="1"/>
</dbReference>
<dbReference type="Gene3D" id="1.20.1270.90">
    <property type="entry name" value="AF1782-like"/>
    <property type="match status" value="1"/>
</dbReference>
<dbReference type="InterPro" id="IPR051916">
    <property type="entry name" value="GPI-anchor_lipid_remodeler"/>
</dbReference>
<dbReference type="InterPro" id="IPR008964">
    <property type="entry name" value="Invasin/intimin_cell_adhesion"/>
</dbReference>
<evidence type="ECO:0000256" key="2">
    <source>
        <dbReference type="ARBA" id="ARBA00023157"/>
    </source>
</evidence>
<dbReference type="InterPro" id="IPR008965">
    <property type="entry name" value="CBM2/CBM3_carb-bd_dom_sf"/>
</dbReference>
<dbReference type="PANTHER" id="PTHR14859:SF15">
    <property type="entry name" value="ENDONUCLEASE_EXONUCLEASE_PHOSPHATASE DOMAIN-CONTAINING PROTEIN"/>
    <property type="match status" value="1"/>
</dbReference>
<dbReference type="PROSITE" id="PS00018">
    <property type="entry name" value="EF_HAND_1"/>
    <property type="match status" value="1"/>
</dbReference>
<evidence type="ECO:0000313" key="5">
    <source>
        <dbReference type="EMBL" id="MBP1964876.1"/>
    </source>
</evidence>
<reference evidence="5 6" key="1">
    <citation type="submission" date="2021-03" db="EMBL/GenBank/DDBJ databases">
        <title>Genomic Encyclopedia of Type Strains, Phase IV (KMG-IV): sequencing the most valuable type-strain genomes for metagenomic binning, comparative biology and taxonomic classification.</title>
        <authorList>
            <person name="Goeker M."/>
        </authorList>
    </citation>
    <scope>NUCLEOTIDE SEQUENCE [LARGE SCALE GENOMIC DNA]</scope>
    <source>
        <strain evidence="5 6">DSM 24950</strain>
    </source>
</reference>
<dbReference type="Proteomes" id="UP001519344">
    <property type="component" value="Unassembled WGS sequence"/>
</dbReference>
<comment type="caution">
    <text evidence="5">The sequence shown here is derived from an EMBL/GenBank/DDBJ whole genome shotgun (WGS) entry which is preliminary data.</text>
</comment>
<dbReference type="SUPFAM" id="SSF49384">
    <property type="entry name" value="Carbohydrate-binding domain"/>
    <property type="match status" value="1"/>
</dbReference>
<keyword evidence="5" id="KW-0378">Hydrolase</keyword>
<dbReference type="InterPro" id="IPR013320">
    <property type="entry name" value="ConA-like_dom_sf"/>
</dbReference>
<dbReference type="InterPro" id="IPR003343">
    <property type="entry name" value="Big_2"/>
</dbReference>
<dbReference type="Gene3D" id="2.60.40.1080">
    <property type="match status" value="1"/>
</dbReference>
<evidence type="ECO:0000259" key="3">
    <source>
        <dbReference type="SMART" id="SM00560"/>
    </source>
</evidence>
<sequence length="850" mass="89381">MLFRKWLKKSFLSLTLVVAVLSGILGLGSTDSLATAAENQAERVAHWKLDEGSGTTAADSSGNGNTGTLVNNPAWAGKFGGALSFTGGSRVEINSSATLNKSGDETVSMWFKTSQSANGTVSIFRQDKRFTALQLTSGQARAAYWINGLSGYKALTFPWIYNDNNWHHYVASYDQTTGLKVYVDGNLVASSATNLGALPTVTNKIVLGASESGGEAYNGLLDEISVFSGALTQAQVMQLMNEFDRSNLPDGAVPVTGVQLDKPTLTLKAGDTAELAATVLPSYATNKNISLKSSDENVAKAELYGGKAIVTAKNAGSAKITVTTAEGGFAAECIVTVEADSIPKVRVLTYNIHHGAGTDGVLNLGRIADVIKSANPDIVALQEVDVNVPRSGTVDQAKKLGELTGMNVGFGKAINLSGGEYGTAILSRHPIISSEKYFLPGGGEQRVVLAAKIAPQNGLPIFTFLNTHLEYSSPSITEAQANKIVELYGATYPSILAGDFNAIPGTNAIRILTNKWTDATSGITDSTSEDGKKIDYVMYGENYQWRVASATAIHEDVASDHRPVLAVLEWPGDQGPAEVPQVVIAGPEKVSAGQTFNLTMGLTGVTQSVYQSVYAQDLTLHYDPVNLQLDSITSLKDGFQVIDRKETAPGQIRILAASVGANVPAQGDLLTFKFTAKSVTQATYSTTISVDNVVIANGQGNELQINGVSRELQIIKPVDKSLLNALIASAQAKHNTAVEGNEDGLYAIGAKAQLQSAIDTARATANDPNAAQQQVDSAKAALEAAIQVFDSNRISADINGGGVTIGDLAIVAGAYGTQEGQTGWNEKADVNKDGKVDITDLAIVAKAILL</sequence>
<dbReference type="GO" id="GO:0004519">
    <property type="term" value="F:endonuclease activity"/>
    <property type="evidence" value="ECO:0007669"/>
    <property type="project" value="UniProtKB-KW"/>
</dbReference>
<dbReference type="PANTHER" id="PTHR14859">
    <property type="entry name" value="CALCOFLUOR WHITE HYPERSENSITIVE PROTEIN PRECURSOR"/>
    <property type="match status" value="1"/>
</dbReference>
<keyword evidence="5" id="KW-0540">Nuclease</keyword>
<dbReference type="EMBL" id="JAGGKV010000011">
    <property type="protein sequence ID" value="MBP1964876.1"/>
    <property type="molecule type" value="Genomic_DNA"/>
</dbReference>
<gene>
    <name evidence="5" type="ORF">J2Z65_004109</name>
</gene>
<dbReference type="InterPro" id="IPR001791">
    <property type="entry name" value="Laminin_G"/>
</dbReference>
<keyword evidence="5" id="KW-0255">Endonuclease</keyword>
<proteinExistence type="predicted"/>
<protein>
    <submittedName>
        <fullName evidence="5">Endonuclease/exonuclease/phosphatase family metal-dependent hydrolase</fullName>
    </submittedName>
</protein>
<dbReference type="SUPFAM" id="SSF63446">
    <property type="entry name" value="Type I dockerin domain"/>
    <property type="match status" value="1"/>
</dbReference>
<accession>A0ABS4I1U1</accession>
<dbReference type="Pfam" id="PF03372">
    <property type="entry name" value="Exo_endo_phos"/>
    <property type="match status" value="1"/>
</dbReference>
<dbReference type="SUPFAM" id="SSF49899">
    <property type="entry name" value="Concanavalin A-like lectins/glucanases"/>
    <property type="match status" value="1"/>
</dbReference>
<dbReference type="CDD" id="cd08547">
    <property type="entry name" value="Type_II_cohesin"/>
    <property type="match status" value="1"/>
</dbReference>
<dbReference type="CDD" id="cd00110">
    <property type="entry name" value="LamG"/>
    <property type="match status" value="1"/>
</dbReference>
<evidence type="ECO:0000259" key="4">
    <source>
        <dbReference type="SMART" id="SM00635"/>
    </source>
</evidence>